<feature type="transmembrane region" description="Helical" evidence="1">
    <location>
        <begin position="67"/>
        <end position="84"/>
    </location>
</feature>
<keyword evidence="1" id="KW-1133">Transmembrane helix</keyword>
<evidence type="ECO:0000313" key="2">
    <source>
        <dbReference type="EMBL" id="GGM56796.1"/>
    </source>
</evidence>
<reference evidence="2" key="1">
    <citation type="journal article" date="2014" name="Int. J. Syst. Evol. Microbiol.">
        <title>Complete genome sequence of Corynebacterium casei LMG S-19264T (=DSM 44701T), isolated from a smear-ripened cheese.</title>
        <authorList>
            <consortium name="US DOE Joint Genome Institute (JGI-PGF)"/>
            <person name="Walter F."/>
            <person name="Albersmeier A."/>
            <person name="Kalinowski J."/>
            <person name="Ruckert C."/>
        </authorList>
    </citation>
    <scope>NUCLEOTIDE SEQUENCE</scope>
    <source>
        <strain evidence="2">CGMCC 4.7312</strain>
    </source>
</reference>
<evidence type="ECO:0000313" key="3">
    <source>
        <dbReference type="Proteomes" id="UP000608890"/>
    </source>
</evidence>
<comment type="caution">
    <text evidence="2">The sequence shown here is derived from an EMBL/GenBank/DDBJ whole genome shotgun (WGS) entry which is preliminary data.</text>
</comment>
<dbReference type="RefSeq" id="WP_189047933.1">
    <property type="nucleotide sequence ID" value="NZ_BMNB01000026.1"/>
</dbReference>
<keyword evidence="1" id="KW-0812">Transmembrane</keyword>
<protein>
    <submittedName>
        <fullName evidence="2">Uncharacterized protein</fullName>
    </submittedName>
</protein>
<accession>A0A917X2E1</accession>
<reference evidence="2" key="2">
    <citation type="submission" date="2020-09" db="EMBL/GenBank/DDBJ databases">
        <authorList>
            <person name="Sun Q."/>
            <person name="Zhou Y."/>
        </authorList>
    </citation>
    <scope>NUCLEOTIDE SEQUENCE</scope>
    <source>
        <strain evidence="2">CGMCC 4.7312</strain>
    </source>
</reference>
<name>A0A917X2E1_9ACTN</name>
<evidence type="ECO:0000256" key="1">
    <source>
        <dbReference type="SAM" id="Phobius"/>
    </source>
</evidence>
<proteinExistence type="predicted"/>
<organism evidence="2 3">
    <name type="scientific">Micromonospora sonchi</name>
    <dbReference type="NCBI Taxonomy" id="1763543"/>
    <lineage>
        <taxon>Bacteria</taxon>
        <taxon>Bacillati</taxon>
        <taxon>Actinomycetota</taxon>
        <taxon>Actinomycetes</taxon>
        <taxon>Micromonosporales</taxon>
        <taxon>Micromonosporaceae</taxon>
        <taxon>Micromonospora</taxon>
    </lineage>
</organism>
<keyword evidence="3" id="KW-1185">Reference proteome</keyword>
<feature type="transmembrane region" description="Helical" evidence="1">
    <location>
        <begin position="12"/>
        <end position="31"/>
    </location>
</feature>
<feature type="transmembrane region" description="Helical" evidence="1">
    <location>
        <begin position="37"/>
        <end position="55"/>
    </location>
</feature>
<sequence>MQRTQSGIAGRLARANPTTVFLVTLALALVAFFTPGVLGGLLTLLLAGAVAAVLMTTWRVQTPPTRAIRLLVLTLLVTTGLIKLL</sequence>
<dbReference type="AlphaFoldDB" id="A0A917X2E1"/>
<gene>
    <name evidence="2" type="ORF">GCM10011608_47060</name>
</gene>
<dbReference type="EMBL" id="BMNB01000026">
    <property type="protein sequence ID" value="GGM56796.1"/>
    <property type="molecule type" value="Genomic_DNA"/>
</dbReference>
<dbReference type="Proteomes" id="UP000608890">
    <property type="component" value="Unassembled WGS sequence"/>
</dbReference>
<keyword evidence="1" id="KW-0472">Membrane</keyword>